<reference evidence="2 3" key="1">
    <citation type="submission" date="2019-12" db="EMBL/GenBank/DDBJ databases">
        <title>Genomic-based taxomic classification of the family Erythrobacteraceae.</title>
        <authorList>
            <person name="Xu L."/>
        </authorList>
    </citation>
    <scope>NUCLEOTIDE SEQUENCE [LARGE SCALE GENOMIC DNA]</scope>
    <source>
        <strain evidence="2 3">DSM 17792</strain>
    </source>
</reference>
<keyword evidence="1" id="KW-0812">Transmembrane</keyword>
<accession>A0A844XT82</accession>
<feature type="transmembrane region" description="Helical" evidence="1">
    <location>
        <begin position="42"/>
        <end position="61"/>
    </location>
</feature>
<keyword evidence="1" id="KW-0472">Membrane</keyword>
<feature type="transmembrane region" description="Helical" evidence="1">
    <location>
        <begin position="16"/>
        <end position="36"/>
    </location>
</feature>
<keyword evidence="1" id="KW-1133">Transmembrane helix</keyword>
<name>A0A844XT82_9SPHN</name>
<proteinExistence type="predicted"/>
<sequence length="154" mass="16959">MFSSQHAPTQTDLSRYYWLMWLGFAAHIAALLWYFAHGPQRLPPLFLALSIGVLLNGAMQLKADDYYRQLCSMGLRTCVGSIAVYLLCFTAVGIYELGYSAGSYIGSGGNPTSIETTIPTALRDAYLIALLAGFAFYLGYFASLLRDRMGTNVE</sequence>
<organism evidence="2 3">
    <name type="scientific">Qipengyuania vulgaris</name>
    <dbReference type="NCBI Taxonomy" id="291985"/>
    <lineage>
        <taxon>Bacteria</taxon>
        <taxon>Pseudomonadati</taxon>
        <taxon>Pseudomonadota</taxon>
        <taxon>Alphaproteobacteria</taxon>
        <taxon>Sphingomonadales</taxon>
        <taxon>Erythrobacteraceae</taxon>
        <taxon>Qipengyuania</taxon>
    </lineage>
</organism>
<evidence type="ECO:0000313" key="2">
    <source>
        <dbReference type="EMBL" id="MXO48427.1"/>
    </source>
</evidence>
<dbReference type="RefSeq" id="WP_160727984.1">
    <property type="nucleotide sequence ID" value="NZ_WTYC01000004.1"/>
</dbReference>
<evidence type="ECO:0000313" key="3">
    <source>
        <dbReference type="Proteomes" id="UP000448199"/>
    </source>
</evidence>
<dbReference type="AlphaFoldDB" id="A0A844XT82"/>
<keyword evidence="3" id="KW-1185">Reference proteome</keyword>
<feature type="transmembrane region" description="Helical" evidence="1">
    <location>
        <begin position="73"/>
        <end position="95"/>
    </location>
</feature>
<dbReference type="EMBL" id="WTYC01000004">
    <property type="protein sequence ID" value="MXO48427.1"/>
    <property type="molecule type" value="Genomic_DNA"/>
</dbReference>
<evidence type="ECO:0000256" key="1">
    <source>
        <dbReference type="SAM" id="Phobius"/>
    </source>
</evidence>
<comment type="caution">
    <text evidence="2">The sequence shown here is derived from an EMBL/GenBank/DDBJ whole genome shotgun (WGS) entry which is preliminary data.</text>
</comment>
<feature type="transmembrane region" description="Helical" evidence="1">
    <location>
        <begin position="125"/>
        <end position="145"/>
    </location>
</feature>
<gene>
    <name evidence="2" type="ORF">GRI69_09175</name>
</gene>
<dbReference type="OrthoDB" id="7407262at2"/>
<protein>
    <submittedName>
        <fullName evidence="2">Uncharacterized protein</fullName>
    </submittedName>
</protein>
<dbReference type="Proteomes" id="UP000448199">
    <property type="component" value="Unassembled WGS sequence"/>
</dbReference>